<evidence type="ECO:0000313" key="2">
    <source>
        <dbReference type="Proteomes" id="UP000485058"/>
    </source>
</evidence>
<dbReference type="Proteomes" id="UP000485058">
    <property type="component" value="Unassembled WGS sequence"/>
</dbReference>
<proteinExistence type="predicted"/>
<keyword evidence="2" id="KW-1185">Reference proteome</keyword>
<gene>
    <name evidence="1" type="ORF">HaLaN_20029</name>
</gene>
<feature type="non-terminal residue" evidence="1">
    <location>
        <position position="1"/>
    </location>
</feature>
<sequence>MMFSLHELRQLLRPYPGQELEGEELDYMLHEGAYHEGMGAV</sequence>
<protein>
    <submittedName>
        <fullName evidence="1">Uncharacterized protein</fullName>
    </submittedName>
</protein>
<organism evidence="1 2">
    <name type="scientific">Haematococcus lacustris</name>
    <name type="common">Green alga</name>
    <name type="synonym">Haematococcus pluvialis</name>
    <dbReference type="NCBI Taxonomy" id="44745"/>
    <lineage>
        <taxon>Eukaryota</taxon>
        <taxon>Viridiplantae</taxon>
        <taxon>Chlorophyta</taxon>
        <taxon>core chlorophytes</taxon>
        <taxon>Chlorophyceae</taxon>
        <taxon>CS clade</taxon>
        <taxon>Chlamydomonadales</taxon>
        <taxon>Haematococcaceae</taxon>
        <taxon>Haematococcus</taxon>
    </lineage>
</organism>
<comment type="caution">
    <text evidence="1">The sequence shown here is derived from an EMBL/GenBank/DDBJ whole genome shotgun (WGS) entry which is preliminary data.</text>
</comment>
<dbReference type="AlphaFoldDB" id="A0A699ZS41"/>
<name>A0A699ZS41_HAELA</name>
<dbReference type="EMBL" id="BLLF01002064">
    <property type="protein sequence ID" value="GFH22549.1"/>
    <property type="molecule type" value="Genomic_DNA"/>
</dbReference>
<feature type="non-terminal residue" evidence="1">
    <location>
        <position position="41"/>
    </location>
</feature>
<evidence type="ECO:0000313" key="1">
    <source>
        <dbReference type="EMBL" id="GFH22549.1"/>
    </source>
</evidence>
<accession>A0A699ZS41</accession>
<reference evidence="1 2" key="1">
    <citation type="submission" date="2020-02" db="EMBL/GenBank/DDBJ databases">
        <title>Draft genome sequence of Haematococcus lacustris strain NIES-144.</title>
        <authorList>
            <person name="Morimoto D."/>
            <person name="Nakagawa S."/>
            <person name="Yoshida T."/>
            <person name="Sawayama S."/>
        </authorList>
    </citation>
    <scope>NUCLEOTIDE SEQUENCE [LARGE SCALE GENOMIC DNA]</scope>
    <source>
        <strain evidence="1 2">NIES-144</strain>
    </source>
</reference>